<protein>
    <submittedName>
        <fullName evidence="2">Uncharacterized protein LOC115729615</fullName>
    </submittedName>
</protein>
<organism evidence="1 2">
    <name type="scientific">Rhodamnia argentea</name>
    <dbReference type="NCBI Taxonomy" id="178133"/>
    <lineage>
        <taxon>Eukaryota</taxon>
        <taxon>Viridiplantae</taxon>
        <taxon>Streptophyta</taxon>
        <taxon>Embryophyta</taxon>
        <taxon>Tracheophyta</taxon>
        <taxon>Spermatophyta</taxon>
        <taxon>Magnoliopsida</taxon>
        <taxon>eudicotyledons</taxon>
        <taxon>Gunneridae</taxon>
        <taxon>Pentapetalae</taxon>
        <taxon>rosids</taxon>
        <taxon>malvids</taxon>
        <taxon>Myrtales</taxon>
        <taxon>Myrtaceae</taxon>
        <taxon>Myrtoideae</taxon>
        <taxon>Myrteae</taxon>
        <taxon>Australasian group</taxon>
        <taxon>Rhodamnia</taxon>
    </lineage>
</organism>
<dbReference type="GeneID" id="115729615"/>
<dbReference type="KEGG" id="rarg:115729615"/>
<name>A0A8B8N149_9MYRT</name>
<evidence type="ECO:0000313" key="1">
    <source>
        <dbReference type="Proteomes" id="UP000827889"/>
    </source>
</evidence>
<dbReference type="AlphaFoldDB" id="A0A8B8N149"/>
<gene>
    <name evidence="2" type="primary">LOC115729615</name>
</gene>
<dbReference type="RefSeq" id="XP_030516090.1">
    <property type="nucleotide sequence ID" value="XM_030660230.1"/>
</dbReference>
<keyword evidence="1" id="KW-1185">Reference proteome</keyword>
<evidence type="ECO:0000313" key="2">
    <source>
        <dbReference type="RefSeq" id="XP_030516090.1"/>
    </source>
</evidence>
<accession>A0A8B8N149</accession>
<proteinExistence type="predicted"/>
<dbReference type="Proteomes" id="UP000827889">
    <property type="component" value="Chromosome 10"/>
</dbReference>
<sequence>MDRGGRLRKSFNAYVVAQKAWFENQYNLDLTIQERQEFHDALELAQNDFDQIMDLIREYDVLVLDTISEARAFVSVLPQFLNNRGNLKCIKVAKVVVDSKKDICRGIRHQLESAGLGPRQTNLNYRIP</sequence>
<reference evidence="2" key="1">
    <citation type="submission" date="2025-08" db="UniProtKB">
        <authorList>
            <consortium name="RefSeq"/>
        </authorList>
    </citation>
    <scope>IDENTIFICATION</scope>
    <source>
        <tissue evidence="2">Leaf</tissue>
    </source>
</reference>
<dbReference type="OrthoDB" id="1795363at2759"/>